<sequence>MIFTRPRTTAAESMTSVSIASLFVISAIVLSGCGGDSNDANEADAPIVPPVSNNAPVANAGGDQTVMSAAVITLDASGSSDTDGDALSYQWQFTSLPDSSAAVLSGASSATPSFSADTDGSYVVALTVSDGTDASVDTVTITAEATDTNHTPVANAGIDRGVTTGDSVTLDGSDSSDADGDPLTYSWTLDSAPSGSSASLNNAATVNPDFSADIDGDYQISLIVSDGSEFSLADSITISSSTDKGSIPVNRSYAIVDTNQNQCYDSSSGDATSCIGSGYDADYSGNQPDYTLSDDGLMVTDNVTGLIWQQSSDINGDGSLTSDDKLYHSDTMSYCENLTYGGRDDWRLPSIKESYSLIQFSGKDPSGYQGTDTAALTPFLDVVFDWAFGDVASGERIIDGQFASSTQYVSTTMNADATTFGVNFVDGRIKGYPSERLPFYVRCVSGNTDYGVNAFSDNGDNTVSDDATGLMWQQDDSDSVNWDDAVAQCEASTTASYSDWRLPDAKELQSIVDYSRSPDTDNQPAIDPIFNASSFNNEAGENDWGFYWASSTHATYNGNGSSATYVSFGRALGYMNGTIMDVHGAGAQRSNNKTSVSATPGAGSSSGASGTFYYHGPQGDILRDNNKVRCVRDIEPSDVTAESEGYTLFSPMQSTDTYLIDQQSNTVHSWQSDYRPGLSVYLMESGELLRPGVITNKPATFAGQTGGSAGVIELLDWNSEVIWQTTLATDSYLSHHDVEILPNGNILAIVWEAKTAAEALALGRTSVSGDSLWADAIYEICRASEQSNCSDGEIVWRWSTWDHIVQDADSSISETYVTDINEHTEKVNLNFFNGSGSADWTHVNSVDYNSAADQILISVRNFSEYWVIDHSDASRGIVTRVGNPSAHGGDGEQTLFVQHDAQFIESGTAGGGNILVFNNGANRPEGNYSSVDELCFQGEDCTPGEMMNSYSEGVSGEFYADHISGAQRLKSGNTLVCEGTEGRLFEYNASHEVVWEYHYGSEIFKATRYMSDHPGLAELN</sequence>
<dbReference type="Pfam" id="PF18911">
    <property type="entry name" value="PKD_4"/>
    <property type="match status" value="1"/>
</dbReference>
<evidence type="ECO:0000313" key="3">
    <source>
        <dbReference type="EMBL" id="RTR32012.1"/>
    </source>
</evidence>
<dbReference type="InterPro" id="IPR035986">
    <property type="entry name" value="PKD_dom_sf"/>
</dbReference>
<feature type="region of interest" description="Disordered" evidence="1">
    <location>
        <begin position="588"/>
        <end position="609"/>
    </location>
</feature>
<dbReference type="AlphaFoldDB" id="A0A3S0IEJ3"/>
<dbReference type="RefSeq" id="WP_126505863.1">
    <property type="nucleotide sequence ID" value="NZ_RXNV01000004.1"/>
</dbReference>
<protein>
    <submittedName>
        <fullName evidence="3">DUF1566 domain-containing protein</fullName>
    </submittedName>
</protein>
<dbReference type="InterPro" id="IPR011460">
    <property type="entry name" value="Lcl_C"/>
</dbReference>
<name>A0A3S0IEJ3_9GAMM</name>
<dbReference type="InterPro" id="IPR039535">
    <property type="entry name" value="ASST-like"/>
</dbReference>
<dbReference type="PANTHER" id="PTHR35340:SF5">
    <property type="entry name" value="ASST-DOMAIN-CONTAINING PROTEIN"/>
    <property type="match status" value="1"/>
</dbReference>
<comment type="caution">
    <text evidence="3">The sequence shown here is derived from an EMBL/GenBank/DDBJ whole genome shotgun (WGS) entry which is preliminary data.</text>
</comment>
<organism evidence="3 4">
    <name type="scientific">Shewanella atlantica</name>
    <dbReference type="NCBI Taxonomy" id="271099"/>
    <lineage>
        <taxon>Bacteria</taxon>
        <taxon>Pseudomonadati</taxon>
        <taxon>Pseudomonadota</taxon>
        <taxon>Gammaproteobacteria</taxon>
        <taxon>Alteromonadales</taxon>
        <taxon>Shewanellaceae</taxon>
        <taxon>Shewanella</taxon>
    </lineage>
</organism>
<dbReference type="CDD" id="cd00146">
    <property type="entry name" value="PKD"/>
    <property type="match status" value="2"/>
</dbReference>
<feature type="domain" description="PKD/Chitinase" evidence="2">
    <location>
        <begin position="52"/>
        <end position="146"/>
    </location>
</feature>
<dbReference type="InterPro" id="IPR053143">
    <property type="entry name" value="Arylsulfate_ST"/>
</dbReference>
<feature type="region of interest" description="Disordered" evidence="1">
    <location>
        <begin position="151"/>
        <end position="182"/>
    </location>
</feature>
<evidence type="ECO:0000259" key="2">
    <source>
        <dbReference type="SMART" id="SM00089"/>
    </source>
</evidence>
<dbReference type="Proteomes" id="UP000282060">
    <property type="component" value="Unassembled WGS sequence"/>
</dbReference>
<dbReference type="EMBL" id="RXNV01000004">
    <property type="protein sequence ID" value="RTR32012.1"/>
    <property type="molecule type" value="Genomic_DNA"/>
</dbReference>
<dbReference type="SUPFAM" id="SSF49299">
    <property type="entry name" value="PKD domain"/>
    <property type="match status" value="2"/>
</dbReference>
<dbReference type="InterPro" id="IPR000601">
    <property type="entry name" value="PKD_dom"/>
</dbReference>
<evidence type="ECO:0000256" key="1">
    <source>
        <dbReference type="SAM" id="MobiDB-lite"/>
    </source>
</evidence>
<dbReference type="Gene3D" id="2.60.40.10">
    <property type="entry name" value="Immunoglobulins"/>
    <property type="match status" value="2"/>
</dbReference>
<dbReference type="Pfam" id="PF07603">
    <property type="entry name" value="Lcl_C"/>
    <property type="match status" value="2"/>
</dbReference>
<feature type="domain" description="PKD/Chitinase" evidence="2">
    <location>
        <begin position="153"/>
        <end position="243"/>
    </location>
</feature>
<proteinExistence type="predicted"/>
<evidence type="ECO:0000313" key="4">
    <source>
        <dbReference type="Proteomes" id="UP000282060"/>
    </source>
</evidence>
<dbReference type="Pfam" id="PF22352">
    <property type="entry name" value="K319L-like_PKD"/>
    <property type="match status" value="1"/>
</dbReference>
<dbReference type="InterPro" id="IPR013783">
    <property type="entry name" value="Ig-like_fold"/>
</dbReference>
<dbReference type="PROSITE" id="PS51257">
    <property type="entry name" value="PROKAR_LIPOPROTEIN"/>
    <property type="match status" value="1"/>
</dbReference>
<keyword evidence="4" id="KW-1185">Reference proteome</keyword>
<dbReference type="PANTHER" id="PTHR35340">
    <property type="entry name" value="PQQ ENZYME REPEAT PROTEIN-RELATED"/>
    <property type="match status" value="1"/>
</dbReference>
<dbReference type="SMART" id="SM00089">
    <property type="entry name" value="PKD"/>
    <property type="match status" value="2"/>
</dbReference>
<feature type="compositionally biased region" description="Low complexity" evidence="1">
    <location>
        <begin position="594"/>
        <end position="609"/>
    </location>
</feature>
<accession>A0A3S0IEJ3</accession>
<gene>
    <name evidence="3" type="ORF">EKG39_11295</name>
</gene>
<dbReference type="Pfam" id="PF14269">
    <property type="entry name" value="Arylsulfotran_2"/>
    <property type="match status" value="1"/>
</dbReference>
<reference evidence="3 4" key="1">
    <citation type="submission" date="2018-12" db="EMBL/GenBank/DDBJ databases">
        <authorList>
            <person name="Yu L."/>
        </authorList>
    </citation>
    <scope>NUCLEOTIDE SEQUENCE [LARGE SCALE GENOMIC DNA]</scope>
    <source>
        <strain evidence="3 4">HAW-EB5</strain>
    </source>
</reference>
<dbReference type="OrthoDB" id="9793251at2"/>
<dbReference type="InterPro" id="IPR022409">
    <property type="entry name" value="PKD/Chitinase_dom"/>
</dbReference>